<feature type="domain" description="Major facilitator superfamily (MFS) profile" evidence="9">
    <location>
        <begin position="12"/>
        <end position="453"/>
    </location>
</feature>
<dbReference type="PANTHER" id="PTHR42718:SF9">
    <property type="entry name" value="MAJOR FACILITATOR SUPERFAMILY MULTIDRUG TRANSPORTER MFSC"/>
    <property type="match status" value="1"/>
</dbReference>
<evidence type="ECO:0000313" key="11">
    <source>
        <dbReference type="Proteomes" id="UP000233750"/>
    </source>
</evidence>
<dbReference type="GO" id="GO:0005886">
    <property type="term" value="C:plasma membrane"/>
    <property type="evidence" value="ECO:0007669"/>
    <property type="project" value="UniProtKB-SubCell"/>
</dbReference>
<dbReference type="InterPro" id="IPR036259">
    <property type="entry name" value="MFS_trans_sf"/>
</dbReference>
<dbReference type="InterPro" id="IPR004638">
    <property type="entry name" value="EmrB-like"/>
</dbReference>
<evidence type="ECO:0000256" key="4">
    <source>
        <dbReference type="ARBA" id="ARBA00022475"/>
    </source>
</evidence>
<evidence type="ECO:0000256" key="7">
    <source>
        <dbReference type="ARBA" id="ARBA00023136"/>
    </source>
</evidence>
<dbReference type="InterPro" id="IPR020846">
    <property type="entry name" value="MFS_dom"/>
</dbReference>
<dbReference type="PANTHER" id="PTHR42718">
    <property type="entry name" value="MAJOR FACILITATOR SUPERFAMILY MULTIDRUG TRANSPORTER MFSC"/>
    <property type="match status" value="1"/>
</dbReference>
<dbReference type="AlphaFoldDB" id="A0A2N3W8L4"/>
<evidence type="ECO:0000313" key="10">
    <source>
        <dbReference type="EMBL" id="PKV90227.1"/>
    </source>
</evidence>
<feature type="transmembrane region" description="Helical" evidence="8">
    <location>
        <begin position="200"/>
        <end position="218"/>
    </location>
</feature>
<feature type="transmembrane region" description="Helical" evidence="8">
    <location>
        <begin position="356"/>
        <end position="382"/>
    </location>
</feature>
<reference evidence="10 11" key="1">
    <citation type="submission" date="2017-12" db="EMBL/GenBank/DDBJ databases">
        <title>Sequencing the genomes of 1000 Actinobacteria strains.</title>
        <authorList>
            <person name="Klenk H.-P."/>
        </authorList>
    </citation>
    <scope>NUCLEOTIDE SEQUENCE [LARGE SCALE GENOMIC DNA]</scope>
    <source>
        <strain evidence="10 11">DSM 45165</strain>
    </source>
</reference>
<evidence type="ECO:0000256" key="1">
    <source>
        <dbReference type="ARBA" id="ARBA00004651"/>
    </source>
</evidence>
<dbReference type="NCBIfam" id="TIGR00711">
    <property type="entry name" value="efflux_EmrB"/>
    <property type="match status" value="1"/>
</dbReference>
<evidence type="ECO:0000256" key="8">
    <source>
        <dbReference type="SAM" id="Phobius"/>
    </source>
</evidence>
<feature type="transmembrane region" description="Helical" evidence="8">
    <location>
        <begin position="429"/>
        <end position="452"/>
    </location>
</feature>
<keyword evidence="5 8" id="KW-0812">Transmembrane</keyword>
<evidence type="ECO:0000259" key="9">
    <source>
        <dbReference type="PROSITE" id="PS50850"/>
    </source>
</evidence>
<evidence type="ECO:0000256" key="5">
    <source>
        <dbReference type="ARBA" id="ARBA00022692"/>
    </source>
</evidence>
<feature type="transmembrane region" description="Helical" evidence="8">
    <location>
        <begin position="136"/>
        <end position="155"/>
    </location>
</feature>
<keyword evidence="4" id="KW-1003">Cell membrane</keyword>
<feature type="transmembrane region" description="Helical" evidence="8">
    <location>
        <begin position="266"/>
        <end position="286"/>
    </location>
</feature>
<dbReference type="CDD" id="cd17321">
    <property type="entry name" value="MFS_MMR_MDR_like"/>
    <property type="match status" value="1"/>
</dbReference>
<comment type="similarity">
    <text evidence="2">Belongs to the major facilitator superfamily. EmrB family.</text>
</comment>
<proteinExistence type="inferred from homology"/>
<dbReference type="EMBL" id="PJMY01000003">
    <property type="protein sequence ID" value="PKV90227.1"/>
    <property type="molecule type" value="Genomic_DNA"/>
</dbReference>
<organism evidence="10 11">
    <name type="scientific">Amycolatopsis echigonensis</name>
    <dbReference type="NCBI Taxonomy" id="2576905"/>
    <lineage>
        <taxon>Bacteria</taxon>
        <taxon>Bacillati</taxon>
        <taxon>Actinomycetota</taxon>
        <taxon>Actinomycetes</taxon>
        <taxon>Pseudonocardiales</taxon>
        <taxon>Pseudonocardiaceae</taxon>
        <taxon>Amycolatopsis</taxon>
    </lineage>
</organism>
<keyword evidence="6 8" id="KW-1133">Transmembrane helix</keyword>
<feature type="transmembrane region" description="Helical" evidence="8">
    <location>
        <begin position="12"/>
        <end position="36"/>
    </location>
</feature>
<feature type="transmembrane region" description="Helical" evidence="8">
    <location>
        <begin position="110"/>
        <end position="129"/>
    </location>
</feature>
<feature type="transmembrane region" description="Helical" evidence="8">
    <location>
        <begin position="298"/>
        <end position="319"/>
    </location>
</feature>
<feature type="transmembrane region" description="Helical" evidence="8">
    <location>
        <begin position="331"/>
        <end position="350"/>
    </location>
</feature>
<feature type="transmembrane region" description="Helical" evidence="8">
    <location>
        <begin position="48"/>
        <end position="67"/>
    </location>
</feature>
<protein>
    <submittedName>
        <fullName evidence="10">EmrB/QacA subfamily drug resistance transporter</fullName>
    </submittedName>
</protein>
<dbReference type="Gene3D" id="1.20.1250.20">
    <property type="entry name" value="MFS general substrate transporter like domains"/>
    <property type="match status" value="1"/>
</dbReference>
<dbReference type="PROSITE" id="PS50850">
    <property type="entry name" value="MFS"/>
    <property type="match status" value="1"/>
</dbReference>
<dbReference type="Proteomes" id="UP000233750">
    <property type="component" value="Unassembled WGS sequence"/>
</dbReference>
<keyword evidence="7 8" id="KW-0472">Membrane</keyword>
<sequence length="472" mass="48535">MGADTARGRFGILAILCSSILVVAMDNTIVNVALPVVRTDLGASINGLQWTIDSYTLVIACFLMLAGATGDRLGRKRTFMAGLVLFGLGSLLCSLAPSIGWLVAARIVQALGGAMLNPVAMSIITNVFADPGERARAIGVWGSIVGISLGVGPVLGGVLTESVGWRAIFWVNVPVVVAALVLTARYVPESRAPHPRRPDPAGQLLVVVLLGSVVTAAIEGQRLGWGSPVIISLAGLGALALLALIRWEIRRREPLVELRFFRSAPFSSATVSAVCGLAAFGTFLFLSPLYLQDVRGLSALQSGLMLLPTAVAVTIAAPLSGRLVATRGARIPLLTAGISMTVVAVLLTTASATTPLWVLALAYGVFGLGFGLLNPPITNAAVSGMPRSQAGVAAAVASTSRQVGQTLGVAVAGTILAAATTPLTGYAAAWWAVAGGTTLIIALAVLATTAWARAGAERVARRFADEPITEPV</sequence>
<dbReference type="InterPro" id="IPR011701">
    <property type="entry name" value="MFS"/>
</dbReference>
<feature type="transmembrane region" description="Helical" evidence="8">
    <location>
        <begin position="224"/>
        <end position="245"/>
    </location>
</feature>
<evidence type="ECO:0000256" key="6">
    <source>
        <dbReference type="ARBA" id="ARBA00022989"/>
    </source>
</evidence>
<feature type="transmembrane region" description="Helical" evidence="8">
    <location>
        <begin position="403"/>
        <end position="423"/>
    </location>
</feature>
<dbReference type="Pfam" id="PF07690">
    <property type="entry name" value="MFS_1"/>
    <property type="match status" value="1"/>
</dbReference>
<feature type="transmembrane region" description="Helical" evidence="8">
    <location>
        <begin position="167"/>
        <end position="188"/>
    </location>
</feature>
<evidence type="ECO:0000256" key="3">
    <source>
        <dbReference type="ARBA" id="ARBA00022448"/>
    </source>
</evidence>
<gene>
    <name evidence="10" type="ORF">ATK30_0968</name>
</gene>
<dbReference type="SUPFAM" id="SSF103473">
    <property type="entry name" value="MFS general substrate transporter"/>
    <property type="match status" value="1"/>
</dbReference>
<name>A0A2N3W8L4_9PSEU</name>
<accession>A0A2N3W8L4</accession>
<keyword evidence="11" id="KW-1185">Reference proteome</keyword>
<feature type="transmembrane region" description="Helical" evidence="8">
    <location>
        <begin position="79"/>
        <end position="104"/>
    </location>
</feature>
<dbReference type="PRINTS" id="PR01036">
    <property type="entry name" value="TCRTETB"/>
</dbReference>
<comment type="caution">
    <text evidence="10">The sequence shown here is derived from an EMBL/GenBank/DDBJ whole genome shotgun (WGS) entry which is preliminary data.</text>
</comment>
<evidence type="ECO:0000256" key="2">
    <source>
        <dbReference type="ARBA" id="ARBA00008537"/>
    </source>
</evidence>
<dbReference type="OrthoDB" id="9781469at2"/>
<keyword evidence="3" id="KW-0813">Transport</keyword>
<dbReference type="GO" id="GO:0022857">
    <property type="term" value="F:transmembrane transporter activity"/>
    <property type="evidence" value="ECO:0007669"/>
    <property type="project" value="InterPro"/>
</dbReference>
<dbReference type="RefSeq" id="WP_101434503.1">
    <property type="nucleotide sequence ID" value="NZ_PJMY01000003.1"/>
</dbReference>
<dbReference type="Gene3D" id="1.20.1720.10">
    <property type="entry name" value="Multidrug resistance protein D"/>
    <property type="match status" value="1"/>
</dbReference>
<comment type="subcellular location">
    <subcellularLocation>
        <location evidence="1">Cell membrane</location>
        <topology evidence="1">Multi-pass membrane protein</topology>
    </subcellularLocation>
</comment>